<keyword evidence="2 5" id="KW-0489">Methyltransferase</keyword>
<dbReference type="GO" id="GO:0000179">
    <property type="term" value="F:rRNA (adenine-N6,N6-)-dimethyltransferase activity"/>
    <property type="evidence" value="ECO:0007669"/>
    <property type="project" value="InterPro"/>
</dbReference>
<comment type="caution">
    <text evidence="5">The sequence shown here is derived from an EMBL/GenBank/DDBJ whole genome shotgun (WGS) entry which is preliminary data.</text>
</comment>
<dbReference type="Pfam" id="PF08241">
    <property type="entry name" value="Methyltransf_11"/>
    <property type="match status" value="1"/>
</dbReference>
<dbReference type="InterPro" id="IPR029063">
    <property type="entry name" value="SAM-dependent_MTases_sf"/>
</dbReference>
<organism evidence="5">
    <name type="scientific">Streptantibioticus silvisoli</name>
    <dbReference type="NCBI Taxonomy" id="2705255"/>
    <lineage>
        <taxon>Bacteria</taxon>
        <taxon>Bacillati</taxon>
        <taxon>Actinomycetota</taxon>
        <taxon>Actinomycetes</taxon>
        <taxon>Kitasatosporales</taxon>
        <taxon>Streptomycetaceae</taxon>
        <taxon>Streptantibioticus</taxon>
    </lineage>
</organism>
<dbReference type="SUPFAM" id="SSF53335">
    <property type="entry name" value="S-adenosyl-L-methionine-dependent methyltransferases"/>
    <property type="match status" value="1"/>
</dbReference>
<gene>
    <name evidence="5" type="ORF">POF50_028270</name>
</gene>
<comment type="similarity">
    <text evidence="1">Belongs to the methyltransferase superfamily.</text>
</comment>
<dbReference type="EMBL" id="JABXJJ020000042">
    <property type="protein sequence ID" value="MDI5973195.1"/>
    <property type="molecule type" value="Genomic_DNA"/>
</dbReference>
<dbReference type="PANTHER" id="PTHR44942">
    <property type="entry name" value="METHYLTRANSF_11 DOMAIN-CONTAINING PROTEIN"/>
    <property type="match status" value="1"/>
</dbReference>
<evidence type="ECO:0000313" key="5">
    <source>
        <dbReference type="EMBL" id="MDI5973195.1"/>
    </source>
</evidence>
<dbReference type="InterPro" id="IPR051052">
    <property type="entry name" value="Diverse_substrate_MTase"/>
</dbReference>
<dbReference type="InterPro" id="IPR020596">
    <property type="entry name" value="rRNA_Ade_Mease_Trfase_CS"/>
</dbReference>
<proteinExistence type="inferred from homology"/>
<keyword evidence="3" id="KW-0808">Transferase</keyword>
<protein>
    <submittedName>
        <fullName evidence="5">Class I SAM-dependent methyltransferase</fullName>
    </submittedName>
</protein>
<evidence type="ECO:0000256" key="1">
    <source>
        <dbReference type="ARBA" id="ARBA00008361"/>
    </source>
</evidence>
<dbReference type="PROSITE" id="PS01131">
    <property type="entry name" value="RRNA_A_DIMETH"/>
    <property type="match status" value="1"/>
</dbReference>
<dbReference type="InterPro" id="IPR013216">
    <property type="entry name" value="Methyltransf_11"/>
</dbReference>
<name>A0AA90H8T6_9ACTN</name>
<evidence type="ECO:0000256" key="2">
    <source>
        <dbReference type="ARBA" id="ARBA00022603"/>
    </source>
</evidence>
<accession>A0AA90H8T6</accession>
<sequence length="260" mass="28142">MTDSEQEHRDHRAQRALSFGTQAASYEINRPPYPPAAVRWGLRVAPGADAAGMRVLDLGAGTGKLTRALVALGADVVAVEPDPQMLAELRRGLPGVESHAGRAEAIPLPDASVDAVAVGQALQWFDTDHAMPQIARVLRPGGVLTGLWNADDHTVDWVAGLARIEGRAVQRLRETFAGDDAVELPGFPHSDGRLFDNAHRRTAESLTSTMATRSAVAVLPDAERAARLAEIRAYLASVPQTARGEFDMPLVTMVHRWWRE</sequence>
<dbReference type="Gene3D" id="3.40.50.150">
    <property type="entry name" value="Vaccinia Virus protein VP39"/>
    <property type="match status" value="1"/>
</dbReference>
<dbReference type="AlphaFoldDB" id="A0AA90H8T6"/>
<feature type="domain" description="Methyltransferase type 11" evidence="4">
    <location>
        <begin position="56"/>
        <end position="144"/>
    </location>
</feature>
<dbReference type="RefSeq" id="WP_282699053.1">
    <property type="nucleotide sequence ID" value="NZ_JABXJJ020000042.1"/>
</dbReference>
<evidence type="ECO:0000259" key="4">
    <source>
        <dbReference type="Pfam" id="PF08241"/>
    </source>
</evidence>
<dbReference type="CDD" id="cd02440">
    <property type="entry name" value="AdoMet_MTases"/>
    <property type="match status" value="1"/>
</dbReference>
<reference evidence="5" key="1">
    <citation type="submission" date="2023-05" db="EMBL/GenBank/DDBJ databases">
        <title>Streptantibioticus silvisoli sp. nov., acidotolerant actinomycetes 1 from pine litter.</title>
        <authorList>
            <person name="Swiecimska M."/>
            <person name="Golinska P."/>
            <person name="Sangal V."/>
            <person name="Wachnowicz B."/>
            <person name="Goodfellow M."/>
        </authorList>
    </citation>
    <scope>NUCLEOTIDE SEQUENCE</scope>
    <source>
        <strain evidence="5">SL13</strain>
    </source>
</reference>
<dbReference type="PANTHER" id="PTHR44942:SF4">
    <property type="entry name" value="METHYLTRANSFERASE TYPE 11 DOMAIN-CONTAINING PROTEIN"/>
    <property type="match status" value="1"/>
</dbReference>
<evidence type="ECO:0000256" key="3">
    <source>
        <dbReference type="ARBA" id="ARBA00022679"/>
    </source>
</evidence>